<protein>
    <submittedName>
        <fullName evidence="2">Uncharacterized protein</fullName>
    </submittedName>
</protein>
<evidence type="ECO:0000313" key="2">
    <source>
        <dbReference type="EMBL" id="OKL40651.1"/>
    </source>
</evidence>
<reference evidence="2 3" key="1">
    <citation type="submission" date="2016-03" db="EMBL/GenBank/DDBJ databases">
        <title>Genome sequence of Pontibacter sp. nov., of the family cytophagaceae, isolated from marine sediment of the Yellow Sea, China.</title>
        <authorList>
            <person name="Zhang G."/>
            <person name="Zhang R."/>
        </authorList>
    </citation>
    <scope>NUCLEOTIDE SEQUENCE [LARGE SCALE GENOMIC DNA]</scope>
    <source>
        <strain evidence="2 3">S10-8</strain>
    </source>
</reference>
<keyword evidence="3" id="KW-1185">Reference proteome</keyword>
<evidence type="ECO:0000313" key="3">
    <source>
        <dbReference type="Proteomes" id="UP000186551"/>
    </source>
</evidence>
<comment type="caution">
    <text evidence="2">The sequence shown here is derived from an EMBL/GenBank/DDBJ whole genome shotgun (WGS) entry which is preliminary data.</text>
</comment>
<dbReference type="Proteomes" id="UP000186551">
    <property type="component" value="Unassembled WGS sequence"/>
</dbReference>
<feature type="region of interest" description="Disordered" evidence="1">
    <location>
        <begin position="60"/>
        <end position="82"/>
    </location>
</feature>
<dbReference type="AlphaFoldDB" id="A0A1Q5PER5"/>
<evidence type="ECO:0000256" key="1">
    <source>
        <dbReference type="SAM" id="MobiDB-lite"/>
    </source>
</evidence>
<name>A0A1Q5PER5_9BACT</name>
<gene>
    <name evidence="2" type="ORF">A3841_12375</name>
</gene>
<proteinExistence type="predicted"/>
<organism evidence="2 3">
    <name type="scientific">Pontibacter flavimaris</name>
    <dbReference type="NCBI Taxonomy" id="1797110"/>
    <lineage>
        <taxon>Bacteria</taxon>
        <taxon>Pseudomonadati</taxon>
        <taxon>Bacteroidota</taxon>
        <taxon>Cytophagia</taxon>
        <taxon>Cytophagales</taxon>
        <taxon>Hymenobacteraceae</taxon>
        <taxon>Pontibacter</taxon>
    </lineage>
</organism>
<dbReference type="EMBL" id="LVWA01000004">
    <property type="protein sequence ID" value="OKL40651.1"/>
    <property type="molecule type" value="Genomic_DNA"/>
</dbReference>
<sequence>MTKAAAIETDYSLCSEDDHHPPAPFKGGLWLKLRQPQLSKLIPAFGLSAYASFSGAERSEVLRRRSKGKAPSAMPEGEPSRA</sequence>
<accession>A0A1Q5PER5</accession>